<dbReference type="PANTHER" id="PTHR11604">
    <property type="entry name" value="PROFILIN"/>
    <property type="match status" value="1"/>
</dbReference>
<comment type="similarity">
    <text evidence="2 6">Belongs to the profilin family.</text>
</comment>
<gene>
    <name evidence="7" type="ORF">Egran_00411</name>
</gene>
<evidence type="ECO:0000256" key="2">
    <source>
        <dbReference type="ARBA" id="ARBA00010058"/>
    </source>
</evidence>
<evidence type="ECO:0000313" key="7">
    <source>
        <dbReference type="EMBL" id="OXV11828.1"/>
    </source>
</evidence>
<organism evidence="7 8">
    <name type="scientific">Elaphomyces granulatus</name>
    <dbReference type="NCBI Taxonomy" id="519963"/>
    <lineage>
        <taxon>Eukaryota</taxon>
        <taxon>Fungi</taxon>
        <taxon>Dikarya</taxon>
        <taxon>Ascomycota</taxon>
        <taxon>Pezizomycotina</taxon>
        <taxon>Eurotiomycetes</taxon>
        <taxon>Eurotiomycetidae</taxon>
        <taxon>Eurotiales</taxon>
        <taxon>Elaphomycetaceae</taxon>
        <taxon>Elaphomyces</taxon>
    </lineage>
</organism>
<accession>A0A232M663</accession>
<dbReference type="GO" id="GO:0005938">
    <property type="term" value="C:cell cortex"/>
    <property type="evidence" value="ECO:0007669"/>
    <property type="project" value="TreeGrafter"/>
</dbReference>
<sequence>MAGQTPPQLTKVLSISISLSRQTSRCLHSSDSAVFASLAEDYGHIVTREAFLRPALPPLTSKTLEYGRCLGCGLRDYAGYINQNVISKLIDKAALIDESGASEWGQSGEIHLSPQEMAGITGAFKDPSSAQANGIHVGGIKYIYNKTEEVDKVPILHAAKGKEGVVAAKCSRSILVAHSPESTPIGSAISFIQVQAKHLIANGC</sequence>
<dbReference type="GO" id="GO:0005856">
    <property type="term" value="C:cytoskeleton"/>
    <property type="evidence" value="ECO:0007669"/>
    <property type="project" value="UniProtKB-SubCell"/>
</dbReference>
<dbReference type="Proteomes" id="UP000243515">
    <property type="component" value="Unassembled WGS sequence"/>
</dbReference>
<dbReference type="SMART" id="SM00392">
    <property type="entry name" value="PROF"/>
    <property type="match status" value="1"/>
</dbReference>
<name>A0A232M663_9EURO</name>
<dbReference type="GO" id="GO:0003785">
    <property type="term" value="F:actin monomer binding"/>
    <property type="evidence" value="ECO:0007669"/>
    <property type="project" value="TreeGrafter"/>
</dbReference>
<dbReference type="PANTHER" id="PTHR11604:SF0">
    <property type="entry name" value="PROFILIN"/>
    <property type="match status" value="1"/>
</dbReference>
<dbReference type="SUPFAM" id="SSF55770">
    <property type="entry name" value="Profilin (actin-binding protein)"/>
    <property type="match status" value="1"/>
</dbReference>
<evidence type="ECO:0000256" key="3">
    <source>
        <dbReference type="ARBA" id="ARBA00022490"/>
    </source>
</evidence>
<dbReference type="Gene3D" id="3.30.450.30">
    <property type="entry name" value="Dynein light chain 2a, cytoplasmic"/>
    <property type="match status" value="1"/>
</dbReference>
<dbReference type="InterPro" id="IPR005455">
    <property type="entry name" value="PFN_euk"/>
</dbReference>
<evidence type="ECO:0000313" key="8">
    <source>
        <dbReference type="Proteomes" id="UP000243515"/>
    </source>
</evidence>
<keyword evidence="8" id="KW-1185">Reference proteome</keyword>
<evidence type="ECO:0000256" key="4">
    <source>
        <dbReference type="ARBA" id="ARBA00023203"/>
    </source>
</evidence>
<evidence type="ECO:0000256" key="6">
    <source>
        <dbReference type="RuleBase" id="RU003909"/>
    </source>
</evidence>
<dbReference type="Pfam" id="PF00235">
    <property type="entry name" value="Profilin"/>
    <property type="match status" value="1"/>
</dbReference>
<dbReference type="InterPro" id="IPR036140">
    <property type="entry name" value="PFN_sf"/>
</dbReference>
<keyword evidence="3" id="KW-0963">Cytoplasm</keyword>
<keyword evidence="5" id="KW-0206">Cytoskeleton</keyword>
<protein>
    <recommendedName>
        <fullName evidence="6">Profilin</fullName>
    </recommendedName>
</protein>
<keyword evidence="4 6" id="KW-0009">Actin-binding</keyword>
<evidence type="ECO:0000256" key="1">
    <source>
        <dbReference type="ARBA" id="ARBA00004245"/>
    </source>
</evidence>
<dbReference type="PRINTS" id="PR00392">
    <property type="entry name" value="PROFILIN"/>
</dbReference>
<evidence type="ECO:0000256" key="5">
    <source>
        <dbReference type="ARBA" id="ARBA00023212"/>
    </source>
</evidence>
<proteinExistence type="inferred from homology"/>
<dbReference type="AlphaFoldDB" id="A0A232M663"/>
<comment type="caution">
    <text evidence="7">The sequence shown here is derived from an EMBL/GenBank/DDBJ whole genome shotgun (WGS) entry which is preliminary data.</text>
</comment>
<dbReference type="OrthoDB" id="421374at2759"/>
<dbReference type="EMBL" id="NPHW01002275">
    <property type="protein sequence ID" value="OXV11828.1"/>
    <property type="molecule type" value="Genomic_DNA"/>
</dbReference>
<comment type="subcellular location">
    <subcellularLocation>
        <location evidence="1">Cytoplasm</location>
        <location evidence="1">Cytoskeleton</location>
    </subcellularLocation>
</comment>
<reference evidence="7 8" key="1">
    <citation type="journal article" date="2015" name="Environ. Microbiol.">
        <title>Metagenome sequence of Elaphomyces granulatus from sporocarp tissue reveals Ascomycota ectomycorrhizal fingerprints of genome expansion and a Proteobacteria-rich microbiome.</title>
        <authorList>
            <person name="Quandt C.A."/>
            <person name="Kohler A."/>
            <person name="Hesse C.N."/>
            <person name="Sharpton T.J."/>
            <person name="Martin F."/>
            <person name="Spatafora J.W."/>
        </authorList>
    </citation>
    <scope>NUCLEOTIDE SEQUENCE [LARGE SCALE GENOMIC DNA]</scope>
    <source>
        <strain evidence="7 8">OSC145934</strain>
    </source>
</reference>
<dbReference type="InterPro" id="IPR048278">
    <property type="entry name" value="PFN"/>
</dbReference>